<feature type="signal peptide" evidence="2">
    <location>
        <begin position="1"/>
        <end position="22"/>
    </location>
</feature>
<evidence type="ECO:0000313" key="4">
    <source>
        <dbReference type="Proteomes" id="UP000251341"/>
    </source>
</evidence>
<dbReference type="PANTHER" id="PTHR42928:SF5">
    <property type="entry name" value="BLR1237 PROTEIN"/>
    <property type="match status" value="1"/>
</dbReference>
<sequence length="320" mass="33601">MFPSRRHFAVLALALSCGLAAAQNAKPIKLMVGFPPGGGTDAVARILAEKLKDELGTPVVVENKPGAGGQLAAQALKVAPADGTVLFLSHDHTISILPLVVKNPGYDPAHDFAPVAGFATFVNAYAVSGGTPAKSFTEYVAWVKAQGGKGAVGIPAPASTPEFLVKVVGDKFKLDLISAPYRGSAPMMADMLGNQIAAGVGSVPDFIENHKAGKVRVVAVLGSKRQAALPDVPTFAELGLSGLEDMPYYGIFAPSGTPQATINHFGVALSKVLAMPDVHEQLTKMGLTVGYMNSHQLEQRERAYTQVWTKMIKNSGFQPQ</sequence>
<gene>
    <name evidence="3" type="ORF">B9Z44_03895</name>
</gene>
<organism evidence="3 4">
    <name type="scientific">Limnohabitans curvus</name>
    <dbReference type="NCBI Taxonomy" id="323423"/>
    <lineage>
        <taxon>Bacteria</taxon>
        <taxon>Pseudomonadati</taxon>
        <taxon>Pseudomonadota</taxon>
        <taxon>Betaproteobacteria</taxon>
        <taxon>Burkholderiales</taxon>
        <taxon>Comamonadaceae</taxon>
        <taxon>Limnohabitans</taxon>
    </lineage>
</organism>
<dbReference type="AlphaFoldDB" id="A0A315FZK8"/>
<dbReference type="InterPro" id="IPR042100">
    <property type="entry name" value="Bug_dom1"/>
</dbReference>
<dbReference type="Pfam" id="PF03401">
    <property type="entry name" value="TctC"/>
    <property type="match status" value="1"/>
</dbReference>
<dbReference type="EMBL" id="NESP01000001">
    <property type="protein sequence ID" value="PUE58807.1"/>
    <property type="molecule type" value="Genomic_DNA"/>
</dbReference>
<feature type="chain" id="PRO_5016396665" evidence="2">
    <location>
        <begin position="23"/>
        <end position="320"/>
    </location>
</feature>
<dbReference type="Proteomes" id="UP000251341">
    <property type="component" value="Unassembled WGS sequence"/>
</dbReference>
<keyword evidence="4" id="KW-1185">Reference proteome</keyword>
<dbReference type="PANTHER" id="PTHR42928">
    <property type="entry name" value="TRICARBOXYLATE-BINDING PROTEIN"/>
    <property type="match status" value="1"/>
</dbReference>
<reference evidence="3 4" key="1">
    <citation type="submission" date="2017-04" db="EMBL/GenBank/DDBJ databases">
        <title>Unexpected and diverse lifestyles within the genus Limnohabitans.</title>
        <authorList>
            <person name="Kasalicky V."/>
            <person name="Mehrshad M."/>
            <person name="Andrei S.-A."/>
            <person name="Salcher M."/>
            <person name="Kratochvilova H."/>
            <person name="Simek K."/>
            <person name="Ghai R."/>
        </authorList>
    </citation>
    <scope>NUCLEOTIDE SEQUENCE [LARGE SCALE GENOMIC DNA]</scope>
    <source>
        <strain evidence="3 4">MWH-C5</strain>
    </source>
</reference>
<evidence type="ECO:0000256" key="1">
    <source>
        <dbReference type="ARBA" id="ARBA00006987"/>
    </source>
</evidence>
<dbReference type="Gene3D" id="3.40.190.10">
    <property type="entry name" value="Periplasmic binding protein-like II"/>
    <property type="match status" value="1"/>
</dbReference>
<evidence type="ECO:0000256" key="2">
    <source>
        <dbReference type="SAM" id="SignalP"/>
    </source>
</evidence>
<comment type="similarity">
    <text evidence="1">Belongs to the UPF0065 (bug) family.</text>
</comment>
<protein>
    <submittedName>
        <fullName evidence="3">Twin-arginine translocation pathway signal</fullName>
    </submittedName>
</protein>
<proteinExistence type="inferred from homology"/>
<evidence type="ECO:0000313" key="3">
    <source>
        <dbReference type="EMBL" id="PUE58807.1"/>
    </source>
</evidence>
<dbReference type="SUPFAM" id="SSF53850">
    <property type="entry name" value="Periplasmic binding protein-like II"/>
    <property type="match status" value="1"/>
</dbReference>
<dbReference type="InterPro" id="IPR005064">
    <property type="entry name" value="BUG"/>
</dbReference>
<dbReference type="RefSeq" id="WP_108358072.1">
    <property type="nucleotide sequence ID" value="NZ_NESP01000001.1"/>
</dbReference>
<dbReference type="PROSITE" id="PS51257">
    <property type="entry name" value="PROKAR_LIPOPROTEIN"/>
    <property type="match status" value="1"/>
</dbReference>
<dbReference type="PIRSF" id="PIRSF017082">
    <property type="entry name" value="YflP"/>
    <property type="match status" value="1"/>
</dbReference>
<name>A0A315FZK8_9BURK</name>
<dbReference type="Gene3D" id="3.40.190.150">
    <property type="entry name" value="Bordetella uptake gene, domain 1"/>
    <property type="match status" value="1"/>
</dbReference>
<keyword evidence="2" id="KW-0732">Signal</keyword>
<dbReference type="CDD" id="cd13579">
    <property type="entry name" value="PBP2_Bug_NagM"/>
    <property type="match status" value="1"/>
</dbReference>
<accession>A0A315FZK8</accession>
<comment type="caution">
    <text evidence="3">The sequence shown here is derived from an EMBL/GenBank/DDBJ whole genome shotgun (WGS) entry which is preliminary data.</text>
</comment>